<dbReference type="Pfam" id="PF04230">
    <property type="entry name" value="PS_pyruv_trans"/>
    <property type="match status" value="1"/>
</dbReference>
<protein>
    <submittedName>
        <fullName evidence="2">Polysaccharide pyruvyl transferase family protein</fullName>
    </submittedName>
</protein>
<comment type="caution">
    <text evidence="2">The sequence shown here is derived from an EMBL/GenBank/DDBJ whole genome shotgun (WGS) entry which is preliminary data.</text>
</comment>
<dbReference type="GO" id="GO:0016740">
    <property type="term" value="F:transferase activity"/>
    <property type="evidence" value="ECO:0007669"/>
    <property type="project" value="UniProtKB-KW"/>
</dbReference>
<proteinExistence type="predicted"/>
<evidence type="ECO:0000313" key="2">
    <source>
        <dbReference type="EMBL" id="MEI4281194.1"/>
    </source>
</evidence>
<name>A0ABU8EC41_9ACTN</name>
<evidence type="ECO:0000313" key="3">
    <source>
        <dbReference type="Proteomes" id="UP001373496"/>
    </source>
</evidence>
<feature type="domain" description="Polysaccharide pyruvyl transferase" evidence="1">
    <location>
        <begin position="178"/>
        <end position="221"/>
    </location>
</feature>
<keyword evidence="2" id="KW-0808">Transferase</keyword>
<dbReference type="InterPro" id="IPR007345">
    <property type="entry name" value="Polysacch_pyruvyl_Trfase"/>
</dbReference>
<organism evidence="2 3">
    <name type="scientific">Klenkia terrae</name>
    <dbReference type="NCBI Taxonomy" id="1052259"/>
    <lineage>
        <taxon>Bacteria</taxon>
        <taxon>Bacillati</taxon>
        <taxon>Actinomycetota</taxon>
        <taxon>Actinomycetes</taxon>
        <taxon>Geodermatophilales</taxon>
        <taxon>Geodermatophilaceae</taxon>
        <taxon>Klenkia</taxon>
    </lineage>
</organism>
<evidence type="ECO:0000259" key="1">
    <source>
        <dbReference type="Pfam" id="PF04230"/>
    </source>
</evidence>
<gene>
    <name evidence="2" type="ORF">UXQ13_22165</name>
</gene>
<accession>A0ABU8EC41</accession>
<dbReference type="Proteomes" id="UP001373496">
    <property type="component" value="Unassembled WGS sequence"/>
</dbReference>
<dbReference type="EMBL" id="JBAPLV010000040">
    <property type="protein sequence ID" value="MEI4281194.1"/>
    <property type="molecule type" value="Genomic_DNA"/>
</dbReference>
<reference evidence="2 3" key="1">
    <citation type="submission" date="2024-03" db="EMBL/GenBank/DDBJ databases">
        <title>Draft genome sequence of Klenkia terrae.</title>
        <authorList>
            <person name="Duangmal K."/>
            <person name="Chantavorakit T."/>
        </authorList>
    </citation>
    <scope>NUCLEOTIDE SEQUENCE [LARGE SCALE GENOMIC DNA]</scope>
    <source>
        <strain evidence="2 3">JCM 17786</strain>
    </source>
</reference>
<keyword evidence="3" id="KW-1185">Reference proteome</keyword>
<sequence length="298" mass="31563">MTRVLVAGWFSFTEVIATVGDERAAEVVADWLGDAGVDHDVAWADYLHRGVDLADVDPARYTHLVWVCGPLLHADLLAGLLDRFAAATRFAVGVSVVDAAVADRFDAVWPRDHPGSAPRPDLAIVPAREGPAVVATVFAPVQPEYGDRGRQEQVQAAVEQWIADRALGSFDVATDLLTPSGRPRRVGQVQAALARADVVVSSRLHGLVLGLGCGRPVVALDPVRGGAKVTAQAQALGWPVLLGADDVDADALDAALDRCLWPGRPVLPAWDVVARSTEDQRVALVEALGGRCRHGRAG</sequence>
<dbReference type="RefSeq" id="WP_225235462.1">
    <property type="nucleotide sequence ID" value="NZ_JBAPLV010000040.1"/>
</dbReference>